<proteinExistence type="predicted"/>
<keyword evidence="1" id="KW-0472">Membrane</keyword>
<feature type="transmembrane region" description="Helical" evidence="1">
    <location>
        <begin position="199"/>
        <end position="222"/>
    </location>
</feature>
<feature type="transmembrane region" description="Helical" evidence="1">
    <location>
        <begin position="399"/>
        <end position="422"/>
    </location>
</feature>
<sequence>MSATALAGLGTLTWSILRQNRVRVPLWIAVACGVVLGNASSYRDLFTTEEALADRVAAVLGNPAVLAATGPGHGLADATVGNLGPLVANDSSSVFILAALMSVLLTVRHTRAEEENGRLELVRAAVVGRHAPLTAALAAVAAANVTLGLVLAVGLAGMGLPEAGSMAFGASVAAVGLVFAVVAGVVGQLTQYGRAASGITLAGVLGLSFALRGIGDVSGGALSWVSPIGWAQAMRPFAGERWWPLLLLLALIAVGVAAAFLLGARRDLGAGSVRPRRGRAAASGRLRGPFALAVRLQGGTLAAWGAGLLILGLFGGGLVSALDAAQTVQTDVYRQLFGGGGAERFADHVFVYYLRLMALLTCVYAIVSVSRARAEEGSGRADAVLAAAISRRRWAGAQLATAVTGSAVVLLLAGLGAGLAYGAATGQVSHVPRLVAGALVHLPAITLLTGIAFLLYGLAPRASRLVWAVVAYAFFASLFGRALGLPGWLLDLSLVELSPDYPEAAIGPLTLTALTVVALALMAIAVRAFRHRDLHA</sequence>
<comment type="caution">
    <text evidence="2">The sequence shown here is derived from an EMBL/GenBank/DDBJ whole genome shotgun (WGS) entry which is preliminary data.</text>
</comment>
<keyword evidence="1" id="KW-0812">Transmembrane</keyword>
<dbReference type="Proteomes" id="UP000605361">
    <property type="component" value="Unassembled WGS sequence"/>
</dbReference>
<feature type="transmembrane region" description="Helical" evidence="1">
    <location>
        <begin position="166"/>
        <end position="187"/>
    </location>
</feature>
<keyword evidence="3" id="KW-1185">Reference proteome</keyword>
<evidence type="ECO:0000313" key="2">
    <source>
        <dbReference type="EMBL" id="MBF8184736.1"/>
    </source>
</evidence>
<evidence type="ECO:0000313" key="3">
    <source>
        <dbReference type="Proteomes" id="UP000605361"/>
    </source>
</evidence>
<dbReference type="RefSeq" id="WP_195893724.1">
    <property type="nucleotide sequence ID" value="NZ_JADOGI010000005.1"/>
</dbReference>
<gene>
    <name evidence="2" type="ORF">ITP53_03060</name>
</gene>
<name>A0A931A203_9ACTN</name>
<feature type="transmembrane region" description="Helical" evidence="1">
    <location>
        <begin position="301"/>
        <end position="322"/>
    </location>
</feature>
<feature type="transmembrane region" description="Helical" evidence="1">
    <location>
        <begin position="434"/>
        <end position="458"/>
    </location>
</feature>
<reference evidence="2" key="1">
    <citation type="submission" date="2020-11" db="EMBL/GenBank/DDBJ databases">
        <title>Whole-genome analyses of Nonomuraea sp. K274.</title>
        <authorList>
            <person name="Veyisoglu A."/>
        </authorList>
    </citation>
    <scope>NUCLEOTIDE SEQUENCE</scope>
    <source>
        <strain evidence="2">K274</strain>
    </source>
</reference>
<keyword evidence="1" id="KW-1133">Transmembrane helix</keyword>
<feature type="transmembrane region" description="Helical" evidence="1">
    <location>
        <begin position="131"/>
        <end position="160"/>
    </location>
</feature>
<organism evidence="2 3">
    <name type="scientific">Nonomuraea cypriaca</name>
    <dbReference type="NCBI Taxonomy" id="1187855"/>
    <lineage>
        <taxon>Bacteria</taxon>
        <taxon>Bacillati</taxon>
        <taxon>Actinomycetota</taxon>
        <taxon>Actinomycetes</taxon>
        <taxon>Streptosporangiales</taxon>
        <taxon>Streptosporangiaceae</taxon>
        <taxon>Nonomuraea</taxon>
    </lineage>
</organism>
<dbReference type="EMBL" id="JADOGI010000005">
    <property type="protein sequence ID" value="MBF8184736.1"/>
    <property type="molecule type" value="Genomic_DNA"/>
</dbReference>
<feature type="transmembrane region" description="Helical" evidence="1">
    <location>
        <begin position="465"/>
        <end position="484"/>
    </location>
</feature>
<protein>
    <recommendedName>
        <fullName evidence="4">ABC-2 type transport system permease protein</fullName>
    </recommendedName>
</protein>
<feature type="transmembrane region" description="Helical" evidence="1">
    <location>
        <begin position="242"/>
        <end position="264"/>
    </location>
</feature>
<feature type="transmembrane region" description="Helical" evidence="1">
    <location>
        <begin position="504"/>
        <end position="526"/>
    </location>
</feature>
<accession>A0A931A203</accession>
<evidence type="ECO:0000256" key="1">
    <source>
        <dbReference type="SAM" id="Phobius"/>
    </source>
</evidence>
<dbReference type="AlphaFoldDB" id="A0A931A203"/>
<feature type="transmembrane region" description="Helical" evidence="1">
    <location>
        <begin position="350"/>
        <end position="370"/>
    </location>
</feature>
<evidence type="ECO:0008006" key="4">
    <source>
        <dbReference type="Google" id="ProtNLM"/>
    </source>
</evidence>